<dbReference type="Proteomes" id="UP000284161">
    <property type="component" value="Unassembled WGS sequence"/>
</dbReference>
<accession>A0A412E7W4</accession>
<dbReference type="EMBL" id="QRUB01000003">
    <property type="protein sequence ID" value="RGR28868.1"/>
    <property type="molecule type" value="Genomic_DNA"/>
</dbReference>
<sequence>MLRFILFFFLEPVPVSCFRCCRFSLWEREFQAVDTPVSLRGYSGFLTWKLLFPYVDTIVSLRVYSCFLAWKLPVSVAEAEAAPGACYGNSV</sequence>
<proteinExistence type="predicted"/>
<organism evidence="1 2">
    <name type="scientific">Bacteroides stercoris</name>
    <dbReference type="NCBI Taxonomy" id="46506"/>
    <lineage>
        <taxon>Bacteria</taxon>
        <taxon>Pseudomonadati</taxon>
        <taxon>Bacteroidota</taxon>
        <taxon>Bacteroidia</taxon>
        <taxon>Bacteroidales</taxon>
        <taxon>Bacteroidaceae</taxon>
        <taxon>Bacteroides</taxon>
    </lineage>
</organism>
<dbReference type="RefSeq" id="WP_117917254.1">
    <property type="nucleotide sequence ID" value="NZ_QRUB01000003.1"/>
</dbReference>
<comment type="caution">
    <text evidence="1">The sequence shown here is derived from an EMBL/GenBank/DDBJ whole genome shotgun (WGS) entry which is preliminary data.</text>
</comment>
<gene>
    <name evidence="1" type="ORF">DWY58_06325</name>
</gene>
<evidence type="ECO:0000313" key="1">
    <source>
        <dbReference type="EMBL" id="RGR28868.1"/>
    </source>
</evidence>
<reference evidence="1 2" key="1">
    <citation type="submission" date="2018-08" db="EMBL/GenBank/DDBJ databases">
        <title>A genome reference for cultivated species of the human gut microbiota.</title>
        <authorList>
            <person name="Zou Y."/>
            <person name="Xue W."/>
            <person name="Luo G."/>
        </authorList>
    </citation>
    <scope>NUCLEOTIDE SEQUENCE [LARGE SCALE GENOMIC DNA]</scope>
    <source>
        <strain evidence="1 2">AF25-6</strain>
    </source>
</reference>
<protein>
    <submittedName>
        <fullName evidence="1">Uncharacterized protein</fullName>
    </submittedName>
</protein>
<name>A0A412E7W4_BACSE</name>
<evidence type="ECO:0000313" key="2">
    <source>
        <dbReference type="Proteomes" id="UP000284161"/>
    </source>
</evidence>
<dbReference type="AlphaFoldDB" id="A0A412E7W4"/>